<protein>
    <submittedName>
        <fullName evidence="3">Porin</fullName>
    </submittedName>
</protein>
<sequence>MFYAKYPLAVSLAAFAFTQPALAADTPAAPECAQYEKLLTRAELAFKNVPICARINPDLWGLRKELAEHGIGFTATSYNGYTYDVLGNNAKKQVYNGQNPSYNTSLNLYLTYDLTRIGFANDAQLTLAGNWVDSTYTPANPRVKTVSVFAINQSFFNHQLELEYGFIPGVRLFYGMALGGSASTAALGPSSVVPFQVGMSATEPTPTVNVIVRDPSLRFYNSTALTRSVSPEGIQKDVDLNPSGLRLKVPDARAMLINEFGYKQAPSANSNAMWLRAGAMYNTSHYTEFTTGEKSDNNYGVYLAETVQVTKPYGDARGWYLDSKLDYSPDSVNAINKAFQVSAFNVGPFASRPADMAAVGLTKSYYSKDLRDVTKSYGLEAAPYTLAVTASYAARLIPGVYLISGLTYTKNPVFTPIHSDALLLQESLNFLF</sequence>
<accession>A0A266LV06</accession>
<dbReference type="InterPro" id="IPR052932">
    <property type="entry name" value="OprB_Porin"/>
</dbReference>
<dbReference type="InterPro" id="IPR038673">
    <property type="entry name" value="OprB_sf"/>
</dbReference>
<organism evidence="3 4">
    <name type="scientific">Pseudomonas fragi</name>
    <dbReference type="NCBI Taxonomy" id="296"/>
    <lineage>
        <taxon>Bacteria</taxon>
        <taxon>Pseudomonadati</taxon>
        <taxon>Pseudomonadota</taxon>
        <taxon>Gammaproteobacteria</taxon>
        <taxon>Pseudomonadales</taxon>
        <taxon>Pseudomonadaceae</taxon>
        <taxon>Pseudomonas</taxon>
    </lineage>
</organism>
<evidence type="ECO:0000313" key="4">
    <source>
        <dbReference type="Proteomes" id="UP000216113"/>
    </source>
</evidence>
<dbReference type="GO" id="GO:0016020">
    <property type="term" value="C:membrane"/>
    <property type="evidence" value="ECO:0007669"/>
    <property type="project" value="InterPro"/>
</dbReference>
<reference evidence="3 4" key="1">
    <citation type="submission" date="2017-08" db="EMBL/GenBank/DDBJ databases">
        <title>Genomic and metabolic characterisation of spoilage-associated Pseudomonas species.</title>
        <authorList>
            <person name="Stanborough T."/>
            <person name="Fegan N."/>
            <person name="Powell S.M."/>
            <person name="Singh T."/>
            <person name="Tamplin M.L."/>
            <person name="Chandry P.S."/>
        </authorList>
    </citation>
    <scope>NUCLEOTIDE SEQUENCE [LARGE SCALE GENOMIC DNA]</scope>
    <source>
        <strain evidence="3 4">F1820</strain>
    </source>
</reference>
<dbReference type="Pfam" id="PF04966">
    <property type="entry name" value="OprB"/>
    <property type="match status" value="1"/>
</dbReference>
<dbReference type="GO" id="GO:0008643">
    <property type="term" value="P:carbohydrate transport"/>
    <property type="evidence" value="ECO:0007669"/>
    <property type="project" value="InterPro"/>
</dbReference>
<dbReference type="Proteomes" id="UP000216113">
    <property type="component" value="Unassembled WGS sequence"/>
</dbReference>
<dbReference type="Gene3D" id="2.40.160.180">
    <property type="entry name" value="Carbohydrate-selective porin OprB"/>
    <property type="match status" value="1"/>
</dbReference>
<feature type="signal peptide" evidence="2">
    <location>
        <begin position="1"/>
        <end position="23"/>
    </location>
</feature>
<dbReference type="EMBL" id="NQKL01000007">
    <property type="protein sequence ID" value="OZY41859.1"/>
    <property type="molecule type" value="Genomic_DNA"/>
</dbReference>
<comment type="similarity">
    <text evidence="1 2">Belongs to the OprB family.</text>
</comment>
<evidence type="ECO:0000256" key="1">
    <source>
        <dbReference type="ARBA" id="ARBA00008769"/>
    </source>
</evidence>
<evidence type="ECO:0000313" key="3">
    <source>
        <dbReference type="EMBL" id="OZY41859.1"/>
    </source>
</evidence>
<dbReference type="InterPro" id="IPR007049">
    <property type="entry name" value="Carb-sel_porin_OprB"/>
</dbReference>
<name>A0A266LV06_PSEFR</name>
<proteinExistence type="inferred from homology"/>
<dbReference type="AlphaFoldDB" id="A0A266LV06"/>
<feature type="chain" id="PRO_5011821367" evidence="2">
    <location>
        <begin position="24"/>
        <end position="432"/>
    </location>
</feature>
<dbReference type="PANTHER" id="PTHR37944">
    <property type="entry name" value="PORIN B"/>
    <property type="match status" value="1"/>
</dbReference>
<dbReference type="RefSeq" id="WP_095029272.1">
    <property type="nucleotide sequence ID" value="NZ_NQKL01000007.1"/>
</dbReference>
<keyword evidence="2" id="KW-0732">Signal</keyword>
<gene>
    <name evidence="3" type="ORF">CJF43_11500</name>
</gene>
<dbReference type="GO" id="GO:0015288">
    <property type="term" value="F:porin activity"/>
    <property type="evidence" value="ECO:0007669"/>
    <property type="project" value="InterPro"/>
</dbReference>
<comment type="caution">
    <text evidence="3">The sequence shown here is derived from an EMBL/GenBank/DDBJ whole genome shotgun (WGS) entry which is preliminary data.</text>
</comment>
<evidence type="ECO:0000256" key="2">
    <source>
        <dbReference type="RuleBase" id="RU363072"/>
    </source>
</evidence>
<dbReference type="PANTHER" id="PTHR37944:SF1">
    <property type="entry name" value="PORIN B"/>
    <property type="match status" value="1"/>
</dbReference>